<keyword evidence="4" id="KW-1185">Reference proteome</keyword>
<dbReference type="InParanoid" id="A0A1D8PSD7"/>
<dbReference type="EMBL" id="CP017630">
    <property type="protein sequence ID" value="AOW31064.1"/>
    <property type="molecule type" value="Genomic_DNA"/>
</dbReference>
<reference evidence="3 4" key="3">
    <citation type="journal article" date="2013" name="Genome Biol.">
        <title>Assembly of a phased diploid Candida albicans genome facilitates allele-specific measurements and provides a simple model for repeat and indel structure.</title>
        <authorList>
            <person name="Muzzey D."/>
            <person name="Schwartz K."/>
            <person name="Weissman J.S."/>
            <person name="Sherlock G."/>
        </authorList>
    </citation>
    <scope>NUCLEOTIDE SEQUENCE [LARGE SCALE GENOMIC DNA]</scope>
    <source>
        <strain evidence="4">SC5314 / ATCC MYA-2876</strain>
    </source>
</reference>
<dbReference type="FunCoup" id="A0A1D8PSD7">
    <property type="interactions" value="388"/>
</dbReference>
<reference evidence="3 4" key="2">
    <citation type="journal article" date="2007" name="Genome Biol.">
        <title>Assembly of the Candida albicans genome into sixteen supercontigs aligned on the eight chromosomes.</title>
        <authorList>
            <person name="van het Hoog M."/>
            <person name="Rast T.J."/>
            <person name="Martchenko M."/>
            <person name="Grindle S."/>
            <person name="Dignard D."/>
            <person name="Hogues H."/>
            <person name="Cuomo C."/>
            <person name="Berriman M."/>
            <person name="Scherer S."/>
            <person name="Magee B.B."/>
            <person name="Whiteway M."/>
            <person name="Chibana H."/>
            <person name="Nantel A."/>
            <person name="Magee P.T."/>
        </authorList>
    </citation>
    <scope>GENOME REANNOTATION</scope>
    <source>
        <strain evidence="4">SC5314 / ATCC MYA-2876</strain>
    </source>
</reference>
<dbReference type="OrthoDB" id="191601at2759"/>
<dbReference type="PANTHER" id="PTHR17985:SF8">
    <property type="entry name" value="TRANSPORT AND GOLGI ORGANIZATION PROTEIN 2 HOMOLOG"/>
    <property type="match status" value="1"/>
</dbReference>
<evidence type="ECO:0000313" key="4">
    <source>
        <dbReference type="Proteomes" id="UP000000559"/>
    </source>
</evidence>
<evidence type="ECO:0000256" key="1">
    <source>
        <dbReference type="SAM" id="MobiDB-lite"/>
    </source>
</evidence>
<dbReference type="AlphaFoldDB" id="A0A1D8PSD7"/>
<accession>A0A1D8PSD7</accession>
<evidence type="ECO:0008006" key="5">
    <source>
        <dbReference type="Google" id="ProtNLM"/>
    </source>
</evidence>
<evidence type="ECO:0000313" key="2">
    <source>
        <dbReference type="CGD" id="CAL0000196868"/>
    </source>
</evidence>
<feature type="compositionally biased region" description="Polar residues" evidence="1">
    <location>
        <begin position="166"/>
        <end position="178"/>
    </location>
</feature>
<dbReference type="eggNOG" id="KOG2342">
    <property type="taxonomic scope" value="Eukaryota"/>
</dbReference>
<dbReference type="STRING" id="237561.A0A1D8PSD7"/>
<dbReference type="VEuPathDB" id="FungiDB:CR_03260W_A"/>
<dbReference type="Pfam" id="PF05742">
    <property type="entry name" value="TANGO2"/>
    <property type="match status" value="1"/>
</dbReference>
<dbReference type="CGD" id="CAL0000196868">
    <property type="gene designation" value="orf19.2397.2"/>
</dbReference>
<proteinExistence type="predicted"/>
<dbReference type="GO" id="GO:0005794">
    <property type="term" value="C:Golgi apparatus"/>
    <property type="evidence" value="ECO:0000318"/>
    <property type="project" value="GO_Central"/>
</dbReference>
<dbReference type="InterPro" id="IPR008551">
    <property type="entry name" value="TANGO2"/>
</dbReference>
<dbReference type="GO" id="GO:0030447">
    <property type="term" value="P:filamentous growth"/>
    <property type="evidence" value="ECO:0000315"/>
    <property type="project" value="CGD"/>
</dbReference>
<dbReference type="GeneID" id="30515389"/>
<dbReference type="PANTHER" id="PTHR17985">
    <property type="entry name" value="SER/THR-RICH PROTEIN T10 IN DGCR REGION"/>
    <property type="match status" value="1"/>
</dbReference>
<organism evidence="3 4">
    <name type="scientific">Candida albicans (strain SC5314 / ATCC MYA-2876)</name>
    <name type="common">Yeast</name>
    <dbReference type="NCBI Taxonomy" id="237561"/>
    <lineage>
        <taxon>Eukaryota</taxon>
        <taxon>Fungi</taxon>
        <taxon>Dikarya</taxon>
        <taxon>Ascomycota</taxon>
        <taxon>Saccharomycotina</taxon>
        <taxon>Pichiomycetes</taxon>
        <taxon>Debaryomycetaceae</taxon>
        <taxon>Candida/Lodderomyces clade</taxon>
        <taxon>Candida</taxon>
    </lineage>
</organism>
<dbReference type="Proteomes" id="UP000000559">
    <property type="component" value="Chromosome R"/>
</dbReference>
<reference evidence="3 4" key="1">
    <citation type="journal article" date="2004" name="Proc. Natl. Acad. Sci. U.S.A.">
        <title>The diploid genome sequence of Candida albicans.</title>
        <authorList>
            <person name="Jones T."/>
            <person name="Federspiel N.A."/>
            <person name="Chibana H."/>
            <person name="Dungan J."/>
            <person name="Kalman S."/>
            <person name="Magee B.B."/>
            <person name="Newport G."/>
            <person name="Thorstenson Y.R."/>
            <person name="Agabian N."/>
            <person name="Magee P.T."/>
            <person name="Davis R.W."/>
            <person name="Scherer S."/>
        </authorList>
    </citation>
    <scope>NUCLEOTIDE SEQUENCE [LARGE SCALE GENOMIC DNA]</scope>
    <source>
        <strain evidence="4">SC5314 / ATCC MYA-2876</strain>
    </source>
</reference>
<dbReference type="RefSeq" id="XP_019331070.1">
    <property type="nucleotide sequence ID" value="XM_019475525.1"/>
</dbReference>
<dbReference type="KEGG" id="cal:CAALFM_CR03260WA"/>
<protein>
    <recommendedName>
        <fullName evidence="5">DUF833-domain-containing protein</fullName>
    </recommendedName>
</protein>
<feature type="region of interest" description="Disordered" evidence="1">
    <location>
        <begin position="161"/>
        <end position="185"/>
    </location>
</feature>
<gene>
    <name evidence="3" type="ordered locus">CAALFM_CR03260WA</name>
    <name evidence="2" type="ordered locus">orf19.2397.2</name>
</gene>
<name>A0A1D8PSD7_CANAL</name>
<dbReference type="GO" id="GO:0009306">
    <property type="term" value="P:protein secretion"/>
    <property type="evidence" value="ECO:0000318"/>
    <property type="project" value="GO_Central"/>
</dbReference>
<sequence length="338" mass="38604">MCIAIATTNHPEYPFILLSNRDEFFKRPTMPAHFRDVGNGVKLLSPLDLARQEHGTWIGVTTNGKIAVLVNYRENDQREAISEVSRGILPLDYLCGKESDNEWKDNLAATFRDGRNTIDLKKIGGFSLLYGKLSINPQTGKIHHLNILSNRGDQGKVFKSKETSKDNANGEINLSNDTSDTEDDDIPHKTTFGLSNSLYNKPWDKVKLGESLLSKLIDESIINNYSQDQLIEKCFQLLSHDTYNSKILYSDDFEKKFAELKYSIFIPPIVRNNYYETDSVAVGKYYGTRTQTIILLDKYGNLNYYEKNIHNSDDIDLKDVDITSHYKFNIFNDQKNGC</sequence>
<dbReference type="GO" id="GO:0007030">
    <property type="term" value="P:Golgi organization"/>
    <property type="evidence" value="ECO:0000318"/>
    <property type="project" value="GO_Central"/>
</dbReference>
<evidence type="ECO:0000313" key="3">
    <source>
        <dbReference type="EMBL" id="AOW31064.1"/>
    </source>
</evidence>